<comment type="caution">
    <text evidence="7">The sequence shown here is derived from an EMBL/GenBank/DDBJ whole genome shotgun (WGS) entry which is preliminary data.</text>
</comment>
<dbReference type="InterPro" id="IPR051533">
    <property type="entry name" value="WaaL-like"/>
</dbReference>
<proteinExistence type="predicted"/>
<evidence type="ECO:0000256" key="2">
    <source>
        <dbReference type="ARBA" id="ARBA00022692"/>
    </source>
</evidence>
<feature type="transmembrane region" description="Helical" evidence="5">
    <location>
        <begin position="163"/>
        <end position="182"/>
    </location>
</feature>
<feature type="transmembrane region" description="Helical" evidence="5">
    <location>
        <begin position="213"/>
        <end position="234"/>
    </location>
</feature>
<feature type="transmembrane region" description="Helical" evidence="5">
    <location>
        <begin position="359"/>
        <end position="383"/>
    </location>
</feature>
<gene>
    <name evidence="7" type="ORF">DBZ36_10375</name>
</gene>
<reference evidence="7 8" key="1">
    <citation type="submission" date="2018-09" db="EMBL/GenBank/DDBJ databases">
        <authorList>
            <person name="Wang Z."/>
        </authorList>
    </citation>
    <scope>NUCLEOTIDE SEQUENCE [LARGE SCALE GENOMIC DNA]</scope>
    <source>
        <strain evidence="7 8">ALS 81</strain>
    </source>
</reference>
<dbReference type="InterPro" id="IPR007016">
    <property type="entry name" value="O-antigen_ligase-rel_domated"/>
</dbReference>
<evidence type="ECO:0000259" key="6">
    <source>
        <dbReference type="Pfam" id="PF04932"/>
    </source>
</evidence>
<feature type="transmembrane region" description="Helical" evidence="5">
    <location>
        <begin position="241"/>
        <end position="267"/>
    </location>
</feature>
<evidence type="ECO:0000313" key="7">
    <source>
        <dbReference type="EMBL" id="RKF18790.1"/>
    </source>
</evidence>
<keyword evidence="3 5" id="KW-1133">Transmembrane helix</keyword>
<feature type="transmembrane region" description="Helical" evidence="5">
    <location>
        <begin position="44"/>
        <end position="70"/>
    </location>
</feature>
<organism evidence="7 8">
    <name type="scientific">Alginatibacterium sediminis</name>
    <dbReference type="NCBI Taxonomy" id="2164068"/>
    <lineage>
        <taxon>Bacteria</taxon>
        <taxon>Pseudomonadati</taxon>
        <taxon>Pseudomonadota</taxon>
        <taxon>Gammaproteobacteria</taxon>
        <taxon>Alteromonadales</taxon>
        <taxon>Alteromonadaceae</taxon>
        <taxon>Alginatibacterium</taxon>
    </lineage>
</organism>
<accession>A0A420EDP4</accession>
<dbReference type="OrthoDB" id="871774at2"/>
<feature type="domain" description="O-antigen ligase-related" evidence="6">
    <location>
        <begin position="243"/>
        <end position="380"/>
    </location>
</feature>
<feature type="transmembrane region" description="Helical" evidence="5">
    <location>
        <begin position="404"/>
        <end position="427"/>
    </location>
</feature>
<dbReference type="GO" id="GO:0016020">
    <property type="term" value="C:membrane"/>
    <property type="evidence" value="ECO:0007669"/>
    <property type="project" value="UniProtKB-SubCell"/>
</dbReference>
<dbReference type="Pfam" id="PF04932">
    <property type="entry name" value="Wzy_C"/>
    <property type="match status" value="1"/>
</dbReference>
<keyword evidence="2 5" id="KW-0812">Transmembrane</keyword>
<feature type="transmembrane region" description="Helical" evidence="5">
    <location>
        <begin position="279"/>
        <end position="298"/>
    </location>
</feature>
<protein>
    <submittedName>
        <fullName evidence="7">Oligosaccharide repeat unit polymerase</fullName>
    </submittedName>
</protein>
<dbReference type="EMBL" id="RAQO01000005">
    <property type="protein sequence ID" value="RKF18790.1"/>
    <property type="molecule type" value="Genomic_DNA"/>
</dbReference>
<dbReference type="RefSeq" id="WP_120354870.1">
    <property type="nucleotide sequence ID" value="NZ_RAQO01000005.1"/>
</dbReference>
<dbReference type="AlphaFoldDB" id="A0A420EDP4"/>
<dbReference type="PANTHER" id="PTHR37422:SF13">
    <property type="entry name" value="LIPOPOLYSACCHARIDE BIOSYNTHESIS PROTEIN PA4999-RELATED"/>
    <property type="match status" value="1"/>
</dbReference>
<name>A0A420EDP4_9ALTE</name>
<feature type="transmembrane region" description="Helical" evidence="5">
    <location>
        <begin position="319"/>
        <end position="339"/>
    </location>
</feature>
<comment type="subcellular location">
    <subcellularLocation>
        <location evidence="1">Membrane</location>
        <topology evidence="1">Multi-pass membrane protein</topology>
    </subcellularLocation>
</comment>
<evidence type="ECO:0000256" key="5">
    <source>
        <dbReference type="SAM" id="Phobius"/>
    </source>
</evidence>
<keyword evidence="4 5" id="KW-0472">Membrane</keyword>
<sequence length="460" mass="50625">MNVVIETSSYFRKDIVLSLLFCLLISLAWYQFAHPLIVLAAGCLPFAILAVLRWPILVILAFVIFSFFRIHEAYPALYSLRIPQLLALASLATLAWHIGLSGKIRIFWTREMSYLACFALLCFISVVLASNRGLAMAYFNGVFSKIILMSFAICWMLRCGKDFVMSAALFIVAGFAIAIVALQNAALGIEMVEGTRVTIGRSFGSVLGDPNDLALTLLFPLSFAASFSLHRIAWWQRVCALVAFSALLMAMIATQSRGGILGMLSIFAVLGWRRVENKALLIVLAMAVGLLLLSLAGIDQRSSGGALESGIDESSMGRIYAWQAAFGMALAHPFTGVGLDNFYSNYYFYSSHWDGKNHAVHSTWFGILAETGFTGIIVFALMIKQVVMRALENLNLIQERQLGASLIGFSEALFSGLLATIVAGTFLTQGFTWPFYILFALTISCSQWLQLKPEQKRVSS</sequence>
<evidence type="ECO:0000256" key="4">
    <source>
        <dbReference type="ARBA" id="ARBA00023136"/>
    </source>
</evidence>
<evidence type="ECO:0000256" key="3">
    <source>
        <dbReference type="ARBA" id="ARBA00022989"/>
    </source>
</evidence>
<feature type="transmembrane region" description="Helical" evidence="5">
    <location>
        <begin position="15"/>
        <end position="32"/>
    </location>
</feature>
<feature type="transmembrane region" description="Helical" evidence="5">
    <location>
        <begin position="112"/>
        <end position="129"/>
    </location>
</feature>
<feature type="transmembrane region" description="Helical" evidence="5">
    <location>
        <begin position="433"/>
        <end position="451"/>
    </location>
</feature>
<keyword evidence="8" id="KW-1185">Reference proteome</keyword>
<evidence type="ECO:0000313" key="8">
    <source>
        <dbReference type="Proteomes" id="UP000286482"/>
    </source>
</evidence>
<feature type="transmembrane region" description="Helical" evidence="5">
    <location>
        <begin position="82"/>
        <end position="100"/>
    </location>
</feature>
<feature type="transmembrane region" description="Helical" evidence="5">
    <location>
        <begin position="135"/>
        <end position="156"/>
    </location>
</feature>
<evidence type="ECO:0000256" key="1">
    <source>
        <dbReference type="ARBA" id="ARBA00004141"/>
    </source>
</evidence>
<dbReference type="PANTHER" id="PTHR37422">
    <property type="entry name" value="TEICHURONIC ACID BIOSYNTHESIS PROTEIN TUAE"/>
    <property type="match status" value="1"/>
</dbReference>
<dbReference type="Proteomes" id="UP000286482">
    <property type="component" value="Unassembled WGS sequence"/>
</dbReference>